<proteinExistence type="predicted"/>
<dbReference type="AlphaFoldDB" id="A0A967B9N0"/>
<comment type="caution">
    <text evidence="1">The sequence shown here is derived from an EMBL/GenBank/DDBJ whole genome shotgun (WGS) entry which is preliminary data.</text>
</comment>
<reference evidence="1" key="1">
    <citation type="submission" date="2019-11" db="EMBL/GenBank/DDBJ databases">
        <title>Description of new Acetobacter species.</title>
        <authorList>
            <person name="Cleenwerck I."/>
            <person name="Sombolestani A.S."/>
        </authorList>
    </citation>
    <scope>NUCLEOTIDE SEQUENCE</scope>
    <source>
        <strain evidence="1">LMG 1626</strain>
    </source>
</reference>
<dbReference type="EMBL" id="WOTH01000058">
    <property type="protein sequence ID" value="NHO55260.1"/>
    <property type="molecule type" value="Genomic_DNA"/>
</dbReference>
<dbReference type="RefSeq" id="WP_166318756.1">
    <property type="nucleotide sequence ID" value="NZ_WOTH01000058.1"/>
</dbReference>
<accession>A0A967B9N0</accession>
<dbReference type="Pfam" id="PF11363">
    <property type="entry name" value="DUF3164"/>
    <property type="match status" value="1"/>
</dbReference>
<dbReference type="Proteomes" id="UP000597459">
    <property type="component" value="Unassembled WGS sequence"/>
</dbReference>
<dbReference type="InterPro" id="IPR021505">
    <property type="entry name" value="Phage_B3_Orf6"/>
</dbReference>
<gene>
    <name evidence="1" type="ORF">GOB87_15165</name>
</gene>
<organism evidence="1 2">
    <name type="scientific">Acetobacter estunensis</name>
    <dbReference type="NCBI Taxonomy" id="104097"/>
    <lineage>
        <taxon>Bacteria</taxon>
        <taxon>Pseudomonadati</taxon>
        <taxon>Pseudomonadota</taxon>
        <taxon>Alphaproteobacteria</taxon>
        <taxon>Acetobacterales</taxon>
        <taxon>Acetobacteraceae</taxon>
        <taxon>Acetobacter</taxon>
    </lineage>
</organism>
<sequence>MSEAVERPIDEDIEVVNGEKMIRSSHGNLMPVSGIRAHVLLADETARGVVRKMLDLAEHNARVKQEIFDELTAYQDLMFERYRARVGGRRGGLTVASVSDRHKVEVSTADYSRVTAALPAAQALMNEILDDLTGNVDANLRTLIMAAFERDEKTGRVNVQRLSGLRKYDLQHPKWPDFIRAISDAIEPAGSKTGVRAYTRDTPDGQWKQIVVDFSRV</sequence>
<protein>
    <submittedName>
        <fullName evidence="1">DUF3164 family protein</fullName>
    </submittedName>
</protein>
<keyword evidence="2" id="KW-1185">Reference proteome</keyword>
<name>A0A967B9N0_9PROT</name>
<evidence type="ECO:0000313" key="2">
    <source>
        <dbReference type="Proteomes" id="UP000597459"/>
    </source>
</evidence>
<evidence type="ECO:0000313" key="1">
    <source>
        <dbReference type="EMBL" id="NHO55260.1"/>
    </source>
</evidence>